<keyword evidence="4" id="KW-0410">Iron transport</keyword>
<proteinExistence type="inferred from homology"/>
<dbReference type="Pfam" id="PF07715">
    <property type="entry name" value="Plug"/>
    <property type="match status" value="1"/>
</dbReference>
<feature type="chain" id="PRO_5014956862" evidence="12">
    <location>
        <begin position="30"/>
        <end position="991"/>
    </location>
</feature>
<evidence type="ECO:0000256" key="6">
    <source>
        <dbReference type="ARBA" id="ARBA00023004"/>
    </source>
</evidence>
<dbReference type="PROSITE" id="PS52016">
    <property type="entry name" value="TONB_DEPENDENT_REC_3"/>
    <property type="match status" value="1"/>
</dbReference>
<dbReference type="InterPro" id="IPR039426">
    <property type="entry name" value="TonB-dep_rcpt-like"/>
</dbReference>
<keyword evidence="12" id="KW-0732">Signal</keyword>
<evidence type="ECO:0000256" key="7">
    <source>
        <dbReference type="ARBA" id="ARBA00023077"/>
    </source>
</evidence>
<evidence type="ECO:0000256" key="5">
    <source>
        <dbReference type="ARBA" id="ARBA00022692"/>
    </source>
</evidence>
<keyword evidence="4" id="KW-0406">Ion transport</keyword>
<feature type="domain" description="Secretin/TonB short N-terminal" evidence="13">
    <location>
        <begin position="61"/>
        <end position="111"/>
    </location>
</feature>
<dbReference type="Pfam" id="PF00593">
    <property type="entry name" value="TonB_dep_Rec_b-barrel"/>
    <property type="match status" value="1"/>
</dbReference>
<dbReference type="PANTHER" id="PTHR47234">
    <property type="match status" value="1"/>
</dbReference>
<keyword evidence="14" id="KW-0675">Receptor</keyword>
<dbReference type="Gene3D" id="3.55.50.30">
    <property type="match status" value="1"/>
</dbReference>
<sequence>MSRYTSILRRGLMATAATFVLAAAAPAVAAPQLLQAEHQAYDLKAQPLATALSEVARISGRPIVVSTSLARGKIAPALKGRYTPDQAYAALLSGSGLKLVTVGNNLVVEPADTEVAAPNTGESQAGDAEQVAEVVVTGTLIRGAAPVGSNLIAIGREDIDQAGQSTAQQILAALPQNFAGGPGETTSGVSSRNGAPYNTAMGSGVNLRGLGSNSTLVLINGARPAGGGVAGIFADISIIPASVIERVEVLADGASATYGSDAVAGVVNFIMRDRFDGLESRLRYSSADGDARELQGGILWGRHWASGRLVAAYEYYDRNALDAADRKFAREDLRPFGAADYRRNYAAPGTIVVGGQAFALPPGQNGQGLTASQLTPGVYNKSDAYADTDLLPQQRRHSVYASAEQDLGPHTRLFAQAMLAQRQFDQRIIGGSQRTVSVPRTNAFYFNPLGGTGPVSVQYDFRRDLGAPHTNGRVRAYNALLGLTRDLGEWSVTFQGGAARQAERYRIDNYGPNSTALAAALADSNPATAYNVFGAAGSTAAATRAAVTGWFGTNGRFDAVSTAIRADGPLLNLPAGVAKLAVGAEWRSERYRQTSISFLSGTRPTTTDTAFPGTREIAAAYAELHAPLIDEAMNVPGFRSLALAVAGRVERYSDVGSTGNPKVGLDWKPVADLSLRATYGKSFRAPSFQDLRSGPSVAAYQPLVLTDPNSQSGTTTVLSIIGNSPDMGPERATTWTAGLTYTPRFAPGLTASATYYDINYRDRIANVNANVFNLLIERNVYGEVITDNPGASIVAAYYASPLLYNPSNIPASSIAALVDLQNRNLSSVRQRGLDIDLTYRLPTPVGDLLFGADASKIFSIDQRVTSASPVVDVVGTVGNPVDLRVRGRVGWSNGPWSASAFVNYTDGYQNQTVSPRQSVKSWTTIDAQLAYQPQAGSGPWAGVRVAMTASNLFDRDPPFVALRTVLSAIGYDGEKADPTGRRLAIEIVKSW</sequence>
<evidence type="ECO:0000313" key="14">
    <source>
        <dbReference type="EMBL" id="PLR06782.1"/>
    </source>
</evidence>
<dbReference type="InterPro" id="IPR012910">
    <property type="entry name" value="Plug_dom"/>
</dbReference>
<keyword evidence="5 10" id="KW-0812">Transmembrane</keyword>
<evidence type="ECO:0000313" key="15">
    <source>
        <dbReference type="Proteomes" id="UP000234483"/>
    </source>
</evidence>
<evidence type="ECO:0000256" key="12">
    <source>
        <dbReference type="SAM" id="SignalP"/>
    </source>
</evidence>
<dbReference type="EMBL" id="PJRQ01000049">
    <property type="protein sequence ID" value="PLR06782.1"/>
    <property type="molecule type" value="Genomic_DNA"/>
</dbReference>
<dbReference type="InterPro" id="IPR011662">
    <property type="entry name" value="Secretin/TonB_short_N"/>
</dbReference>
<evidence type="ECO:0000256" key="10">
    <source>
        <dbReference type="PROSITE-ProRule" id="PRU01360"/>
    </source>
</evidence>
<evidence type="ECO:0000256" key="11">
    <source>
        <dbReference type="RuleBase" id="RU003357"/>
    </source>
</evidence>
<dbReference type="SMART" id="SM00965">
    <property type="entry name" value="STN"/>
    <property type="match status" value="1"/>
</dbReference>
<evidence type="ECO:0000256" key="4">
    <source>
        <dbReference type="ARBA" id="ARBA00022496"/>
    </source>
</evidence>
<evidence type="ECO:0000256" key="2">
    <source>
        <dbReference type="ARBA" id="ARBA00022448"/>
    </source>
</evidence>
<organism evidence="14 15">
    <name type="scientific">Caulobacter flavus</name>
    <dbReference type="NCBI Taxonomy" id="1679497"/>
    <lineage>
        <taxon>Bacteria</taxon>
        <taxon>Pseudomonadati</taxon>
        <taxon>Pseudomonadota</taxon>
        <taxon>Alphaproteobacteria</taxon>
        <taxon>Caulobacterales</taxon>
        <taxon>Caulobacteraceae</taxon>
        <taxon>Caulobacter</taxon>
    </lineage>
</organism>
<keyword evidence="7 11" id="KW-0798">TonB box</keyword>
<dbReference type="InterPro" id="IPR037066">
    <property type="entry name" value="Plug_dom_sf"/>
</dbReference>
<name>A0A2N5CLR8_9CAUL</name>
<accession>A0A2N5CLR8</accession>
<dbReference type="PROSITE" id="PS51318">
    <property type="entry name" value="TAT"/>
    <property type="match status" value="1"/>
</dbReference>
<dbReference type="PANTHER" id="PTHR47234:SF2">
    <property type="entry name" value="TONB-DEPENDENT RECEPTOR"/>
    <property type="match status" value="1"/>
</dbReference>
<reference evidence="14 15" key="1">
    <citation type="submission" date="2017-12" db="EMBL/GenBank/DDBJ databases">
        <title>The genome sequence of Caulobacter flavus CGMCC1 15093.</title>
        <authorList>
            <person name="Gao J."/>
            <person name="Mao X."/>
            <person name="Sun J."/>
        </authorList>
    </citation>
    <scope>NUCLEOTIDE SEQUENCE [LARGE SCALE GENOMIC DNA]</scope>
    <source>
        <strain evidence="14 15">CGMCC1 15093</strain>
    </source>
</reference>
<keyword evidence="9 10" id="KW-0998">Cell outer membrane</keyword>
<feature type="signal peptide" evidence="12">
    <location>
        <begin position="1"/>
        <end position="29"/>
    </location>
</feature>
<dbReference type="GO" id="GO:0009279">
    <property type="term" value="C:cell outer membrane"/>
    <property type="evidence" value="ECO:0007669"/>
    <property type="project" value="UniProtKB-SubCell"/>
</dbReference>
<protein>
    <submittedName>
        <fullName evidence="14">TonB-dependent receptor</fullName>
    </submittedName>
</protein>
<dbReference type="Gene3D" id="2.40.170.20">
    <property type="entry name" value="TonB-dependent receptor, beta-barrel domain"/>
    <property type="match status" value="1"/>
</dbReference>
<keyword evidence="8 10" id="KW-0472">Membrane</keyword>
<keyword evidence="2 10" id="KW-0813">Transport</keyword>
<dbReference type="Proteomes" id="UP000234483">
    <property type="component" value="Unassembled WGS sequence"/>
</dbReference>
<comment type="caution">
    <text evidence="14">The sequence shown here is derived from an EMBL/GenBank/DDBJ whole genome shotgun (WGS) entry which is preliminary data.</text>
</comment>
<dbReference type="InterPro" id="IPR036942">
    <property type="entry name" value="Beta-barrel_TonB_sf"/>
</dbReference>
<evidence type="ECO:0000256" key="9">
    <source>
        <dbReference type="ARBA" id="ARBA00023237"/>
    </source>
</evidence>
<dbReference type="SUPFAM" id="SSF56935">
    <property type="entry name" value="Porins"/>
    <property type="match status" value="1"/>
</dbReference>
<evidence type="ECO:0000256" key="1">
    <source>
        <dbReference type="ARBA" id="ARBA00004571"/>
    </source>
</evidence>
<evidence type="ECO:0000256" key="8">
    <source>
        <dbReference type="ARBA" id="ARBA00023136"/>
    </source>
</evidence>
<dbReference type="Gene3D" id="2.170.130.10">
    <property type="entry name" value="TonB-dependent receptor, plug domain"/>
    <property type="match status" value="1"/>
</dbReference>
<keyword evidence="3 10" id="KW-1134">Transmembrane beta strand</keyword>
<keyword evidence="6" id="KW-0408">Iron</keyword>
<comment type="similarity">
    <text evidence="10 11">Belongs to the TonB-dependent receptor family.</text>
</comment>
<dbReference type="GO" id="GO:0006826">
    <property type="term" value="P:iron ion transport"/>
    <property type="evidence" value="ECO:0007669"/>
    <property type="project" value="UniProtKB-KW"/>
</dbReference>
<comment type="subcellular location">
    <subcellularLocation>
        <location evidence="1 10">Cell outer membrane</location>
        <topology evidence="1 10">Multi-pass membrane protein</topology>
    </subcellularLocation>
</comment>
<dbReference type="AlphaFoldDB" id="A0A2N5CLR8"/>
<dbReference type="InterPro" id="IPR000531">
    <property type="entry name" value="Beta-barrel_TonB"/>
</dbReference>
<dbReference type="InterPro" id="IPR006311">
    <property type="entry name" value="TAT_signal"/>
</dbReference>
<gene>
    <name evidence="14" type="ORF">CFHF_24285</name>
</gene>
<evidence type="ECO:0000259" key="13">
    <source>
        <dbReference type="SMART" id="SM00965"/>
    </source>
</evidence>
<evidence type="ECO:0000256" key="3">
    <source>
        <dbReference type="ARBA" id="ARBA00022452"/>
    </source>
</evidence>